<evidence type="ECO:0000313" key="3">
    <source>
        <dbReference type="EMBL" id="MFA9480059.1"/>
    </source>
</evidence>
<dbReference type="Proteomes" id="UP001575105">
    <property type="component" value="Unassembled WGS sequence"/>
</dbReference>
<feature type="non-terminal residue" evidence="3">
    <location>
        <position position="1"/>
    </location>
</feature>
<evidence type="ECO:0000256" key="1">
    <source>
        <dbReference type="SAM" id="MobiDB-lite"/>
    </source>
</evidence>
<dbReference type="PANTHER" id="PTHR37946">
    <property type="entry name" value="SLL1969 PROTEIN"/>
    <property type="match status" value="1"/>
</dbReference>
<feature type="domain" description="AB hydrolase-1" evidence="2">
    <location>
        <begin position="176"/>
        <end position="451"/>
    </location>
</feature>
<dbReference type="RefSeq" id="WP_425346985.1">
    <property type="nucleotide sequence ID" value="NZ_JBGUBD010000015.1"/>
</dbReference>
<evidence type="ECO:0000313" key="4">
    <source>
        <dbReference type="Proteomes" id="UP001575105"/>
    </source>
</evidence>
<organism evidence="3 4">
    <name type="scientific">Natronomicrosphaera hydrolytica</name>
    <dbReference type="NCBI Taxonomy" id="3242702"/>
    <lineage>
        <taxon>Bacteria</taxon>
        <taxon>Pseudomonadati</taxon>
        <taxon>Planctomycetota</taxon>
        <taxon>Phycisphaerae</taxon>
        <taxon>Phycisphaerales</taxon>
        <taxon>Phycisphaeraceae</taxon>
        <taxon>Natronomicrosphaera</taxon>
    </lineage>
</organism>
<dbReference type="InterPro" id="IPR029058">
    <property type="entry name" value="AB_hydrolase_fold"/>
</dbReference>
<dbReference type="InterPro" id="IPR000073">
    <property type="entry name" value="AB_hydrolase_1"/>
</dbReference>
<accession>A0ABV4UAY1</accession>
<reference evidence="3 4" key="1">
    <citation type="submission" date="2024-08" db="EMBL/GenBank/DDBJ databases">
        <title>Whole-genome sequencing of halo(alkali)philic microorganisms from hypersaline lakes.</title>
        <authorList>
            <person name="Sorokin D.Y."/>
            <person name="Merkel A.Y."/>
            <person name="Messina E."/>
            <person name="Yakimov M."/>
        </authorList>
    </citation>
    <scope>NUCLEOTIDE SEQUENCE [LARGE SCALE GENOMIC DNA]</scope>
    <source>
        <strain evidence="3 4">AB-hyl4</strain>
    </source>
</reference>
<dbReference type="Pfam" id="PF12697">
    <property type="entry name" value="Abhydrolase_6"/>
    <property type="match status" value="1"/>
</dbReference>
<feature type="region of interest" description="Disordered" evidence="1">
    <location>
        <begin position="397"/>
        <end position="417"/>
    </location>
</feature>
<dbReference type="Gene3D" id="3.40.50.1820">
    <property type="entry name" value="alpha/beta hydrolase"/>
    <property type="match status" value="1"/>
</dbReference>
<name>A0ABV4UAY1_9BACT</name>
<evidence type="ECO:0000259" key="2">
    <source>
        <dbReference type="Pfam" id="PF12697"/>
    </source>
</evidence>
<sequence length="474" mass="53078">EQATRHLFGQPIEIDYAWQAEPWQPDTFELFNPMNRYRAYGVQHEHRQYGIGASLLADRTIPRPGSDLLRAKPPQPQYQAVAMSGVMTDVQFAADQPWPPVSFVIRMHNPGRTSTVQIAGRDVPLAANFTTPLVKTLARNEPRRHAGFGGLVAGTHWEDLAGLYMLEPFDPERIPVVFIHGLVSSSLVWAEMFNDLWRDPEVRQTYQFWYFMYPTGYPFAYSAAALEQELRQVRDMHDPEHKAPAMDRMVLVGHSMGGLIARRLVTDAGEAVWNRFSVLPYDDTVLREQDRELVERTIFFQAMPEVERVIFLATPHEGSANADLRLGRFGSRAIRLPPEMLRAAAQMIEANPGHARTPINPRRPVSTGIDSLSPGSAFIQALSDLPLAPGVHAHSIIGSESQGQRDEHGQSDWSETTDGLVPYASAHLPQAESELVIPQSDHSVPLHPAAIKEVLRILRDHRAKASKPPTDTMP</sequence>
<dbReference type="SUPFAM" id="SSF53474">
    <property type="entry name" value="alpha/beta-Hydrolases"/>
    <property type="match status" value="1"/>
</dbReference>
<dbReference type="EMBL" id="JBGUBD010000015">
    <property type="protein sequence ID" value="MFA9480059.1"/>
    <property type="molecule type" value="Genomic_DNA"/>
</dbReference>
<gene>
    <name evidence="3" type="ORF">ACERK3_17430</name>
</gene>
<keyword evidence="4" id="KW-1185">Reference proteome</keyword>
<dbReference type="PANTHER" id="PTHR37946:SF1">
    <property type="entry name" value="SLL1969 PROTEIN"/>
    <property type="match status" value="1"/>
</dbReference>
<comment type="caution">
    <text evidence="3">The sequence shown here is derived from an EMBL/GenBank/DDBJ whole genome shotgun (WGS) entry which is preliminary data.</text>
</comment>
<protein>
    <submittedName>
        <fullName evidence="3">Esterase/lipase family protein</fullName>
    </submittedName>
</protein>
<proteinExistence type="predicted"/>